<dbReference type="Proteomes" id="UP001382904">
    <property type="component" value="Unassembled WGS sequence"/>
</dbReference>
<keyword evidence="9" id="KW-1185">Reference proteome</keyword>
<organism evidence="8 9">
    <name type="scientific">Streptomyces caledonius</name>
    <dbReference type="NCBI Taxonomy" id="3134107"/>
    <lineage>
        <taxon>Bacteria</taxon>
        <taxon>Bacillati</taxon>
        <taxon>Actinomycetota</taxon>
        <taxon>Actinomycetes</taxon>
        <taxon>Kitasatosporales</taxon>
        <taxon>Streptomycetaceae</taxon>
        <taxon>Streptomyces</taxon>
    </lineage>
</organism>
<evidence type="ECO:0000256" key="6">
    <source>
        <dbReference type="RuleBase" id="RU004508"/>
    </source>
</evidence>
<dbReference type="GO" id="GO:0008483">
    <property type="term" value="F:transaminase activity"/>
    <property type="evidence" value="ECO:0007669"/>
    <property type="project" value="UniProtKB-KW"/>
</dbReference>
<evidence type="ECO:0000256" key="3">
    <source>
        <dbReference type="ARBA" id="ARBA00022679"/>
    </source>
</evidence>
<dbReference type="PANTHER" id="PTHR30244:SF34">
    <property type="entry name" value="DTDP-4-AMINO-4,6-DIDEOXYGALACTOSE TRANSAMINASE"/>
    <property type="match status" value="1"/>
</dbReference>
<evidence type="ECO:0000256" key="4">
    <source>
        <dbReference type="ARBA" id="ARBA00022898"/>
    </source>
</evidence>
<comment type="similarity">
    <text evidence="5">Belongs to the DegT/DnrJ/EryC1 family. L-glutamine:2-deoxy-scyllo-inosose/scyllo-inosose aminotransferase subfamily.</text>
</comment>
<evidence type="ECO:0000256" key="7">
    <source>
        <dbReference type="SAM" id="MobiDB-lite"/>
    </source>
</evidence>
<evidence type="ECO:0000313" key="8">
    <source>
        <dbReference type="EMBL" id="MEJ8641744.1"/>
    </source>
</evidence>
<dbReference type="Pfam" id="PF01041">
    <property type="entry name" value="DegT_DnrJ_EryC1"/>
    <property type="match status" value="1"/>
</dbReference>
<dbReference type="EC" id="2.6.1.-" evidence="8"/>
<name>A0ABU8U1I3_9ACTN</name>
<dbReference type="PIRSF" id="PIRSF000390">
    <property type="entry name" value="PLP_StrS"/>
    <property type="match status" value="1"/>
</dbReference>
<dbReference type="InterPro" id="IPR015421">
    <property type="entry name" value="PyrdxlP-dep_Trfase_major"/>
</dbReference>
<dbReference type="EMBL" id="JBBKAM010000002">
    <property type="protein sequence ID" value="MEJ8641744.1"/>
    <property type="molecule type" value="Genomic_DNA"/>
</dbReference>
<dbReference type="Gene3D" id="3.90.1150.10">
    <property type="entry name" value="Aspartate Aminotransferase, domain 1"/>
    <property type="match status" value="1"/>
</dbReference>
<dbReference type="CDD" id="cd00616">
    <property type="entry name" value="AHBA_syn"/>
    <property type="match status" value="1"/>
</dbReference>
<evidence type="ECO:0000313" key="9">
    <source>
        <dbReference type="Proteomes" id="UP001382904"/>
    </source>
</evidence>
<keyword evidence="3 8" id="KW-0808">Transferase</keyword>
<evidence type="ECO:0000256" key="2">
    <source>
        <dbReference type="ARBA" id="ARBA00022576"/>
    </source>
</evidence>
<evidence type="ECO:0000256" key="5">
    <source>
        <dbReference type="ARBA" id="ARBA00038398"/>
    </source>
</evidence>
<keyword evidence="2 8" id="KW-0032">Aminotransferase</keyword>
<sequence>MSAPYSAPDDAPVSAQAFPAAPAAPASPDRLRAPDAAPPRIPVMVPWLGEEEAQAAADAVLSGWVAQGPRVAAFERAFAERVGAEHGIAVSSCTTALHLALIALDLGPGDEVVVPSLSFIATANAVRYVGARPVFADVEEATGNLTPATVDAVRTPRTKAVLAVHQGGVPADVHALRAACADWDVALVEDAACGIGATVGGKSVGQGALLAAWSFHPRKVITTGEGGMLTTDDAQWAERLRRLREHGMNVSAAQRHASSKPIVESYLEVGYNYRMTDIQAAVGLVQLGRLDEIVARRRALAARYAELLSEVPGLRPVRDPGHGQGNFQSYWVLLAEDFPVGRDELLALLSEAGISARRGIMASHLEPAYAGHGAAPLPVTERISRDSLILPLFHTMTQDEQDRVVAVLREQAGG</sequence>
<dbReference type="InterPro" id="IPR000653">
    <property type="entry name" value="DegT/StrS_aminotransferase"/>
</dbReference>
<proteinExistence type="inferred from homology"/>
<comment type="cofactor">
    <cofactor evidence="1">
        <name>pyridoxal 5'-phosphate</name>
        <dbReference type="ChEBI" id="CHEBI:597326"/>
    </cofactor>
</comment>
<comment type="caution">
    <text evidence="8">The sequence shown here is derived from an EMBL/GenBank/DDBJ whole genome shotgun (WGS) entry which is preliminary data.</text>
</comment>
<feature type="compositionally biased region" description="Low complexity" evidence="7">
    <location>
        <begin position="10"/>
        <end position="28"/>
    </location>
</feature>
<protein>
    <submittedName>
        <fullName evidence="8">DegT/DnrJ/EryC1/StrS family aminotransferase</fullName>
        <ecNumber evidence="8">2.6.1.-</ecNumber>
    </submittedName>
</protein>
<gene>
    <name evidence="8" type="ORF">WKI68_10255</name>
</gene>
<feature type="region of interest" description="Disordered" evidence="7">
    <location>
        <begin position="1"/>
        <end position="35"/>
    </location>
</feature>
<reference evidence="8 9" key="1">
    <citation type="submission" date="2024-03" db="EMBL/GenBank/DDBJ databases">
        <title>Novel Streptomyces species of biotechnological and ecological value are a feature of Machair soil.</title>
        <authorList>
            <person name="Prole J.R."/>
            <person name="Goodfellow M."/>
            <person name="Allenby N."/>
            <person name="Ward A.C."/>
        </authorList>
    </citation>
    <scope>NUCLEOTIDE SEQUENCE [LARGE SCALE GENOMIC DNA]</scope>
    <source>
        <strain evidence="8 9">MS1.HAVA.3</strain>
    </source>
</reference>
<dbReference type="PANTHER" id="PTHR30244">
    <property type="entry name" value="TRANSAMINASE"/>
    <property type="match status" value="1"/>
</dbReference>
<dbReference type="InterPro" id="IPR015422">
    <property type="entry name" value="PyrdxlP-dep_Trfase_small"/>
</dbReference>
<evidence type="ECO:0000256" key="1">
    <source>
        <dbReference type="ARBA" id="ARBA00001933"/>
    </source>
</evidence>
<dbReference type="InterPro" id="IPR015424">
    <property type="entry name" value="PyrdxlP-dep_Trfase"/>
</dbReference>
<dbReference type="SUPFAM" id="SSF53383">
    <property type="entry name" value="PLP-dependent transferases"/>
    <property type="match status" value="1"/>
</dbReference>
<dbReference type="Gene3D" id="3.40.640.10">
    <property type="entry name" value="Type I PLP-dependent aspartate aminotransferase-like (Major domain)"/>
    <property type="match status" value="1"/>
</dbReference>
<accession>A0ABU8U1I3</accession>
<keyword evidence="4 6" id="KW-0663">Pyridoxal phosphate</keyword>